<evidence type="ECO:0000256" key="6">
    <source>
        <dbReference type="ARBA" id="ARBA00023196"/>
    </source>
</evidence>
<dbReference type="PROSITE" id="PS00389">
    <property type="entry name" value="ATPASE_DELTA"/>
    <property type="match status" value="1"/>
</dbReference>
<evidence type="ECO:0000256" key="5">
    <source>
        <dbReference type="ARBA" id="ARBA00023136"/>
    </source>
</evidence>
<dbReference type="EMBL" id="FMZA01000009">
    <property type="protein sequence ID" value="SDC52951.1"/>
    <property type="molecule type" value="Genomic_DNA"/>
</dbReference>
<keyword evidence="2 8" id="KW-0813">Transport</keyword>
<dbReference type="AlphaFoldDB" id="A0A1G6MBY9"/>
<dbReference type="NCBIfam" id="TIGR01145">
    <property type="entry name" value="ATP_synt_delta"/>
    <property type="match status" value="1"/>
</dbReference>
<evidence type="ECO:0000256" key="7">
    <source>
        <dbReference type="ARBA" id="ARBA00023310"/>
    </source>
</evidence>
<dbReference type="Pfam" id="PF00213">
    <property type="entry name" value="OSCP"/>
    <property type="match status" value="1"/>
</dbReference>
<keyword evidence="6 8" id="KW-0139">CF(1)</keyword>
<dbReference type="InterPro" id="IPR000711">
    <property type="entry name" value="ATPase_OSCP/dsu"/>
</dbReference>
<gene>
    <name evidence="8" type="primary">atpH</name>
    <name evidence="9" type="ORF">SAMN04488112_109102</name>
</gene>
<dbReference type="GO" id="GO:0045259">
    <property type="term" value="C:proton-transporting ATP synthase complex"/>
    <property type="evidence" value="ECO:0007669"/>
    <property type="project" value="UniProtKB-KW"/>
</dbReference>
<evidence type="ECO:0000256" key="4">
    <source>
        <dbReference type="ARBA" id="ARBA00023065"/>
    </source>
</evidence>
<dbReference type="RefSeq" id="WP_091569648.1">
    <property type="nucleotide sequence ID" value="NZ_FMZA01000009.1"/>
</dbReference>
<dbReference type="PANTHER" id="PTHR11910">
    <property type="entry name" value="ATP SYNTHASE DELTA CHAIN"/>
    <property type="match status" value="1"/>
</dbReference>
<keyword evidence="8" id="KW-1003">Cell membrane</keyword>
<dbReference type="NCBIfam" id="NF004403">
    <property type="entry name" value="PRK05758.2-4"/>
    <property type="match status" value="1"/>
</dbReference>
<dbReference type="InterPro" id="IPR026015">
    <property type="entry name" value="ATP_synth_OSCP/delta_N_sf"/>
</dbReference>
<keyword evidence="5 8" id="KW-0472">Membrane</keyword>
<evidence type="ECO:0000313" key="10">
    <source>
        <dbReference type="Proteomes" id="UP000199387"/>
    </source>
</evidence>
<evidence type="ECO:0000256" key="2">
    <source>
        <dbReference type="ARBA" id="ARBA00022448"/>
    </source>
</evidence>
<keyword evidence="7 8" id="KW-0066">ATP synthesis</keyword>
<accession>A0A1G6MBY9</accession>
<dbReference type="PRINTS" id="PR00125">
    <property type="entry name" value="ATPASEDELTA"/>
</dbReference>
<dbReference type="OrthoDB" id="9802471at2"/>
<sequence>MSRSIVAKRYARALFDASQERDVLDQVQREWHGIVRAWSGSEQLQNWVEHPRVTTDDKKQVFNQIFPNLSDLTRNLLHLLLERNREEVIEEIGEEYKRLVYDAKGIAEAEVITAVPLSEEEEKELIAVFQKKIGKTLVISNRVDSDILGGLIVRIGDRLYDGSLTNKLKRFRKQLNASRVG</sequence>
<evidence type="ECO:0000256" key="8">
    <source>
        <dbReference type="HAMAP-Rule" id="MF_01416"/>
    </source>
</evidence>
<dbReference type="STRING" id="1236220.SAMN04488112_109102"/>
<dbReference type="GO" id="GO:0005886">
    <property type="term" value="C:plasma membrane"/>
    <property type="evidence" value="ECO:0007669"/>
    <property type="project" value="UniProtKB-SubCell"/>
</dbReference>
<reference evidence="9 10" key="1">
    <citation type="submission" date="2016-10" db="EMBL/GenBank/DDBJ databases">
        <authorList>
            <person name="de Groot N.N."/>
        </authorList>
    </citation>
    <scope>NUCLEOTIDE SEQUENCE [LARGE SCALE GENOMIC DNA]</scope>
    <source>
        <strain evidence="9 10">DSM 45514</strain>
    </source>
</reference>
<dbReference type="Proteomes" id="UP000199387">
    <property type="component" value="Unassembled WGS sequence"/>
</dbReference>
<comment type="similarity">
    <text evidence="8">Belongs to the ATPase delta chain family.</text>
</comment>
<dbReference type="SUPFAM" id="SSF47928">
    <property type="entry name" value="N-terminal domain of the delta subunit of the F1F0-ATP synthase"/>
    <property type="match status" value="1"/>
</dbReference>
<protein>
    <recommendedName>
        <fullName evidence="8">ATP synthase subunit delta</fullName>
    </recommendedName>
    <alternativeName>
        <fullName evidence="8">ATP synthase F(1) sector subunit delta</fullName>
    </alternativeName>
    <alternativeName>
        <fullName evidence="8">F-type ATPase subunit delta</fullName>
        <shortName evidence="8">F-ATPase subunit delta</shortName>
    </alternativeName>
</protein>
<name>A0A1G6MBY9_9BACL</name>
<keyword evidence="3 8" id="KW-0375">Hydrogen ion transport</keyword>
<keyword evidence="10" id="KW-1185">Reference proteome</keyword>
<evidence type="ECO:0000256" key="3">
    <source>
        <dbReference type="ARBA" id="ARBA00022781"/>
    </source>
</evidence>
<organism evidence="9 10">
    <name type="scientific">Melghirimyces thermohalophilus</name>
    <dbReference type="NCBI Taxonomy" id="1236220"/>
    <lineage>
        <taxon>Bacteria</taxon>
        <taxon>Bacillati</taxon>
        <taxon>Bacillota</taxon>
        <taxon>Bacilli</taxon>
        <taxon>Bacillales</taxon>
        <taxon>Thermoactinomycetaceae</taxon>
        <taxon>Melghirimyces</taxon>
    </lineage>
</organism>
<comment type="subcellular location">
    <subcellularLocation>
        <location evidence="8">Cell membrane</location>
        <topology evidence="8">Peripheral membrane protein</topology>
    </subcellularLocation>
    <subcellularLocation>
        <location evidence="1">Membrane</location>
    </subcellularLocation>
</comment>
<dbReference type="Gene3D" id="1.10.520.20">
    <property type="entry name" value="N-terminal domain of the delta subunit of the F1F0-ATP synthase"/>
    <property type="match status" value="1"/>
</dbReference>
<proteinExistence type="inferred from homology"/>
<dbReference type="HAMAP" id="MF_01416">
    <property type="entry name" value="ATP_synth_delta_bact"/>
    <property type="match status" value="1"/>
</dbReference>
<comment type="function">
    <text evidence="8">This protein is part of the stalk that links CF(0) to CF(1). It either transmits conformational changes from CF(0) to CF(1) or is implicated in proton conduction.</text>
</comment>
<keyword evidence="4 8" id="KW-0406">Ion transport</keyword>
<comment type="function">
    <text evidence="8">F(1)F(0) ATP synthase produces ATP from ADP in the presence of a proton or sodium gradient. F-type ATPases consist of two structural domains, F(1) containing the extramembraneous catalytic core and F(0) containing the membrane proton channel, linked together by a central stalk and a peripheral stalk. During catalysis, ATP synthesis in the catalytic domain of F(1) is coupled via a rotary mechanism of the central stalk subunits to proton translocation.</text>
</comment>
<evidence type="ECO:0000256" key="1">
    <source>
        <dbReference type="ARBA" id="ARBA00004370"/>
    </source>
</evidence>
<dbReference type="GO" id="GO:0046933">
    <property type="term" value="F:proton-transporting ATP synthase activity, rotational mechanism"/>
    <property type="evidence" value="ECO:0007669"/>
    <property type="project" value="UniProtKB-UniRule"/>
</dbReference>
<evidence type="ECO:0000313" key="9">
    <source>
        <dbReference type="EMBL" id="SDC52951.1"/>
    </source>
</evidence>
<dbReference type="InterPro" id="IPR020781">
    <property type="entry name" value="ATPase_OSCP/d_CS"/>
</dbReference>